<protein>
    <submittedName>
        <fullName evidence="1">Uncharacterized protein</fullName>
    </submittedName>
</protein>
<organism evidence="1 2">
    <name type="scientific">Schistosoma mattheei</name>
    <dbReference type="NCBI Taxonomy" id="31246"/>
    <lineage>
        <taxon>Eukaryota</taxon>
        <taxon>Metazoa</taxon>
        <taxon>Spiralia</taxon>
        <taxon>Lophotrochozoa</taxon>
        <taxon>Platyhelminthes</taxon>
        <taxon>Trematoda</taxon>
        <taxon>Digenea</taxon>
        <taxon>Strigeidida</taxon>
        <taxon>Schistosomatoidea</taxon>
        <taxon>Schistosomatidae</taxon>
        <taxon>Schistosoma</taxon>
    </lineage>
</organism>
<sequence length="180" mass="20701">MDRKVKIRFTGFNNWRRGEKILNPQINESRPAKLENDCRTYERVDESLRESLISGNVNELAAVIHDPPRGPEMSISEICPVVGSNPIAIETPYTNIDLPEHRLPRRAMLTGIRDGWKKKKMLDVLNDNQEHNEIFVDADYSSDRLATNEIFKRSDENVSQESNLINRLSTVADLYSSNQF</sequence>
<reference evidence="1 2" key="1">
    <citation type="submission" date="2018-11" db="EMBL/GenBank/DDBJ databases">
        <authorList>
            <consortium name="Pathogen Informatics"/>
        </authorList>
    </citation>
    <scope>NUCLEOTIDE SEQUENCE [LARGE SCALE GENOMIC DNA]</scope>
    <source>
        <strain>Denwood</strain>
        <strain evidence="2">Zambia</strain>
    </source>
</reference>
<evidence type="ECO:0000313" key="2">
    <source>
        <dbReference type="Proteomes" id="UP000269396"/>
    </source>
</evidence>
<dbReference type="AlphaFoldDB" id="A0A183Q397"/>
<evidence type="ECO:0000313" key="1">
    <source>
        <dbReference type="EMBL" id="VDP84075.1"/>
    </source>
</evidence>
<proteinExistence type="predicted"/>
<keyword evidence="2" id="KW-1185">Reference proteome</keyword>
<dbReference type="EMBL" id="UZAL01046217">
    <property type="protein sequence ID" value="VDP84075.1"/>
    <property type="molecule type" value="Genomic_DNA"/>
</dbReference>
<dbReference type="Proteomes" id="UP000269396">
    <property type="component" value="Unassembled WGS sequence"/>
</dbReference>
<accession>A0A183Q397</accession>
<name>A0A183Q397_9TREM</name>
<gene>
    <name evidence="1" type="ORF">SMTD_LOCUS21083</name>
</gene>
<dbReference type="STRING" id="31246.A0A183Q397"/>